<reference evidence="2 3" key="1">
    <citation type="submission" date="2019-04" db="EMBL/GenBank/DDBJ databases">
        <title>Phreatobacter aquaticus sp. nov.</title>
        <authorList>
            <person name="Choi A."/>
        </authorList>
    </citation>
    <scope>NUCLEOTIDE SEQUENCE [LARGE SCALE GENOMIC DNA]</scope>
    <source>
        <strain evidence="2 3">KCTC 52518</strain>
    </source>
</reference>
<feature type="chain" id="PRO_5020644789" evidence="1">
    <location>
        <begin position="21"/>
        <end position="325"/>
    </location>
</feature>
<gene>
    <name evidence="2" type="ORF">E8M01_08430</name>
</gene>
<dbReference type="KEGG" id="pstg:E8M01_08430"/>
<evidence type="ECO:0000313" key="2">
    <source>
        <dbReference type="EMBL" id="QCI64267.1"/>
    </source>
</evidence>
<accession>A0A4D7B8D0</accession>
<dbReference type="OrthoDB" id="7929599at2"/>
<dbReference type="EMBL" id="CP039690">
    <property type="protein sequence ID" value="QCI64267.1"/>
    <property type="molecule type" value="Genomic_DNA"/>
</dbReference>
<name>A0A4D7B8D0_9HYPH</name>
<organism evidence="2 3">
    <name type="scientific">Phreatobacter stygius</name>
    <dbReference type="NCBI Taxonomy" id="1940610"/>
    <lineage>
        <taxon>Bacteria</taxon>
        <taxon>Pseudomonadati</taxon>
        <taxon>Pseudomonadota</taxon>
        <taxon>Alphaproteobacteria</taxon>
        <taxon>Hyphomicrobiales</taxon>
        <taxon>Phreatobacteraceae</taxon>
        <taxon>Phreatobacter</taxon>
    </lineage>
</organism>
<dbReference type="RefSeq" id="WP_136959722.1">
    <property type="nucleotide sequence ID" value="NZ_CP039690.1"/>
</dbReference>
<protein>
    <submittedName>
        <fullName evidence="2">Uncharacterized protein</fullName>
    </submittedName>
</protein>
<keyword evidence="1" id="KW-0732">Signal</keyword>
<sequence length="325" mass="35980">MKLVSVLATLILAAPILAGAGRAATLDGLPVEITNGSEPVLCAEKDNVTLNLANPAVRSFRIEAAHPAYIGALSIDRFAADWTACPMKEAALAQPMPDRITLYETVEWQVIGYREKSFWRPSDTVVRVGDRTERNIHLIQIWYRFQDRAEEVLVVYPTDGYWRARPLPPANLRWTAYGSSFLIGPVVVEERPIVKIKEIAFDPATKTFTLSYPDGNSATVRLATLNQELIGLDVAFARPITGGPFAALRSMYVTEFNADVARVAVREKDAAGWREEAILPFRRAHATDLWAGRLVPSRHNTSAPDMVFNAFRPEPPASAAAQIQR</sequence>
<dbReference type="AlphaFoldDB" id="A0A4D7B8D0"/>
<evidence type="ECO:0000256" key="1">
    <source>
        <dbReference type="SAM" id="SignalP"/>
    </source>
</evidence>
<dbReference type="Proteomes" id="UP000298781">
    <property type="component" value="Chromosome"/>
</dbReference>
<feature type="signal peptide" evidence="1">
    <location>
        <begin position="1"/>
        <end position="20"/>
    </location>
</feature>
<keyword evidence="3" id="KW-1185">Reference proteome</keyword>
<proteinExistence type="predicted"/>
<evidence type="ECO:0000313" key="3">
    <source>
        <dbReference type="Proteomes" id="UP000298781"/>
    </source>
</evidence>